<dbReference type="Proteomes" id="UP001500827">
    <property type="component" value="Unassembled WGS sequence"/>
</dbReference>
<accession>A0ABP7KWH4</accession>
<evidence type="ECO:0000256" key="5">
    <source>
        <dbReference type="ARBA" id="ARBA00023186"/>
    </source>
</evidence>
<name>A0ABP7KWH4_9SPHN</name>
<keyword evidence="4 6" id="KW-0811">Translocation</keyword>
<reference evidence="9" key="1">
    <citation type="journal article" date="2019" name="Int. J. Syst. Evol. Microbiol.">
        <title>The Global Catalogue of Microorganisms (GCM) 10K type strain sequencing project: providing services to taxonomists for standard genome sequencing and annotation.</title>
        <authorList>
            <consortium name="The Broad Institute Genomics Platform"/>
            <consortium name="The Broad Institute Genome Sequencing Center for Infectious Disease"/>
            <person name="Wu L."/>
            <person name="Ma J."/>
        </authorList>
    </citation>
    <scope>NUCLEOTIDE SEQUENCE [LARGE SCALE GENOMIC DNA]</scope>
    <source>
        <strain evidence="9">JCM 17543</strain>
    </source>
</reference>
<evidence type="ECO:0000256" key="1">
    <source>
        <dbReference type="ARBA" id="ARBA00009990"/>
    </source>
</evidence>
<evidence type="ECO:0000256" key="2">
    <source>
        <dbReference type="ARBA" id="ARBA00022448"/>
    </source>
</evidence>
<comment type="caution">
    <text evidence="8">The sequence shown here is derived from an EMBL/GenBank/DDBJ whole genome shotgun (WGS) entry which is preliminary data.</text>
</comment>
<dbReference type="InterPro" id="IPR003708">
    <property type="entry name" value="SecB"/>
</dbReference>
<keyword evidence="6" id="KW-0963">Cytoplasm</keyword>
<comment type="subcellular location">
    <subcellularLocation>
        <location evidence="6">Cytoplasm</location>
    </subcellularLocation>
</comment>
<keyword evidence="9" id="KW-1185">Reference proteome</keyword>
<dbReference type="SUPFAM" id="SSF54611">
    <property type="entry name" value="SecB-like"/>
    <property type="match status" value="1"/>
</dbReference>
<dbReference type="NCBIfam" id="NF004392">
    <property type="entry name" value="PRK05751.1-3"/>
    <property type="match status" value="1"/>
</dbReference>
<dbReference type="Gene3D" id="3.10.420.10">
    <property type="entry name" value="SecB-like"/>
    <property type="match status" value="1"/>
</dbReference>
<dbReference type="EMBL" id="BAABBM010000001">
    <property type="protein sequence ID" value="GAA3889588.1"/>
    <property type="molecule type" value="Genomic_DNA"/>
</dbReference>
<organism evidence="8 9">
    <name type="scientific">Sphingomonas limnosediminicola</name>
    <dbReference type="NCBI Taxonomy" id="940133"/>
    <lineage>
        <taxon>Bacteria</taxon>
        <taxon>Pseudomonadati</taxon>
        <taxon>Pseudomonadota</taxon>
        <taxon>Alphaproteobacteria</taxon>
        <taxon>Sphingomonadales</taxon>
        <taxon>Sphingomonadaceae</taxon>
        <taxon>Sphingomonas</taxon>
    </lineage>
</organism>
<keyword evidence="2 6" id="KW-0813">Transport</keyword>
<evidence type="ECO:0000313" key="8">
    <source>
        <dbReference type="EMBL" id="GAA3889588.1"/>
    </source>
</evidence>
<dbReference type="RefSeq" id="WP_344698198.1">
    <property type="nucleotide sequence ID" value="NZ_BAABBM010000001.1"/>
</dbReference>
<sequence>MADQEPTNGGNGSTEGGTEPQVGILAQYIKDLSVENPSAPQVFQWQVQPSIDVQFNISVAGAGESVHEVGLKIEVTARSDNGVHFVVDLTYAGLFGLRNIPDEALQPFLLIEAPRLLFPFARQIVSEAVSNSGFPPLMLDPIDFTQAYMAQLNAGQNFANGNGGGEPASSETPSEA</sequence>
<evidence type="ECO:0000313" key="9">
    <source>
        <dbReference type="Proteomes" id="UP001500827"/>
    </source>
</evidence>
<evidence type="ECO:0000256" key="3">
    <source>
        <dbReference type="ARBA" id="ARBA00022927"/>
    </source>
</evidence>
<feature type="region of interest" description="Disordered" evidence="7">
    <location>
        <begin position="1"/>
        <end position="20"/>
    </location>
</feature>
<dbReference type="HAMAP" id="MF_00821">
    <property type="entry name" value="SecB"/>
    <property type="match status" value="1"/>
</dbReference>
<comment type="subunit">
    <text evidence="6">Homotetramer, a dimer of dimers. One homotetramer interacts with 1 SecA dimer.</text>
</comment>
<keyword evidence="5 6" id="KW-0143">Chaperone</keyword>
<dbReference type="NCBIfam" id="TIGR00809">
    <property type="entry name" value="secB"/>
    <property type="match status" value="1"/>
</dbReference>
<evidence type="ECO:0000256" key="7">
    <source>
        <dbReference type="SAM" id="MobiDB-lite"/>
    </source>
</evidence>
<protein>
    <recommendedName>
        <fullName evidence="6">Protein-export protein SecB</fullName>
    </recommendedName>
</protein>
<evidence type="ECO:0000256" key="6">
    <source>
        <dbReference type="HAMAP-Rule" id="MF_00821"/>
    </source>
</evidence>
<dbReference type="PANTHER" id="PTHR36918:SF1">
    <property type="entry name" value="PROTEIN-EXPORT PROTEIN SECB"/>
    <property type="match status" value="1"/>
</dbReference>
<dbReference type="Pfam" id="PF02556">
    <property type="entry name" value="SecB"/>
    <property type="match status" value="1"/>
</dbReference>
<keyword evidence="3 6" id="KW-0653">Protein transport</keyword>
<comment type="function">
    <text evidence="6">One of the proteins required for the normal export of preproteins out of the cell cytoplasm. It is a molecular chaperone that binds to a subset of precursor proteins, maintaining them in a translocation-competent state. It also specifically binds to its receptor SecA.</text>
</comment>
<proteinExistence type="inferred from homology"/>
<gene>
    <name evidence="6 8" type="primary">secB</name>
    <name evidence="8" type="ORF">GCM10022276_05850</name>
</gene>
<dbReference type="PANTHER" id="PTHR36918">
    <property type="match status" value="1"/>
</dbReference>
<dbReference type="InterPro" id="IPR035958">
    <property type="entry name" value="SecB-like_sf"/>
</dbReference>
<evidence type="ECO:0000256" key="4">
    <source>
        <dbReference type="ARBA" id="ARBA00023010"/>
    </source>
</evidence>
<dbReference type="PRINTS" id="PR01594">
    <property type="entry name" value="SECBCHAPRONE"/>
</dbReference>
<comment type="similarity">
    <text evidence="1 6">Belongs to the SecB family.</text>
</comment>